<dbReference type="GO" id="GO:0016788">
    <property type="term" value="F:hydrolase activity, acting on ester bonds"/>
    <property type="evidence" value="ECO:0007669"/>
    <property type="project" value="InterPro"/>
</dbReference>
<feature type="domain" description="Toxin SymE-like" evidence="2">
    <location>
        <begin position="48"/>
        <end position="107"/>
    </location>
</feature>
<reference evidence="3 4" key="1">
    <citation type="submission" date="2021-03" db="EMBL/GenBank/DDBJ databases">
        <title>Tenobrionicola molitorae gen. nov., sp. nov. and Tenobrionicola larvae sp. nov., isolated from larvae of the mealworm Tenobrio molitor L., a proposal to transfer Erwinia teleogrylli Liu et al. 2016 to a new genus Entomohabitans as Entomohabitans teleogrylli comb. nov.</title>
        <authorList>
            <person name="Lee S.D."/>
            <person name="Yang H.L."/>
            <person name="Kim I.S."/>
        </authorList>
    </citation>
    <scope>NUCLEOTIDE SEQUENCE [LARGE SCALE GENOMIC DNA]</scope>
    <source>
        <strain evidence="3 4">YMB-R21</strain>
    </source>
</reference>
<dbReference type="EMBL" id="JAGFEW010000070">
    <property type="protein sequence ID" value="MBV5097579.1"/>
    <property type="molecule type" value="Genomic_DNA"/>
</dbReference>
<sequence length="148" mass="16560">MADTNLKPGTTIAKTQSKLLAGNTEKHEPVRKNNDRSLPEKAEPKVLRDMTVSYVSIRHYDRKTNRTKRYTRSASLRLNGTWMEEAGFTTGTKINVRVMPGCLVITACPAETPLMKVLNSTTHLPEKEQQQVMMFLQGVAAKLAIEST</sequence>
<proteinExistence type="predicted"/>
<keyword evidence="4" id="KW-1185">Reference proteome</keyword>
<dbReference type="RefSeq" id="WP_249939014.1">
    <property type="nucleotide sequence ID" value="NZ_JAGFEW010000070.1"/>
</dbReference>
<evidence type="ECO:0000256" key="1">
    <source>
        <dbReference type="SAM" id="MobiDB-lite"/>
    </source>
</evidence>
<comment type="caution">
    <text evidence="3">The sequence shown here is derived from an EMBL/GenBank/DDBJ whole genome shotgun (WGS) entry which is preliminary data.</text>
</comment>
<dbReference type="InterPro" id="IPR014944">
    <property type="entry name" value="Toxin_SymE-like"/>
</dbReference>
<dbReference type="GO" id="GO:0016070">
    <property type="term" value="P:RNA metabolic process"/>
    <property type="evidence" value="ECO:0007669"/>
    <property type="project" value="InterPro"/>
</dbReference>
<evidence type="ECO:0000313" key="4">
    <source>
        <dbReference type="Proteomes" id="UP000746420"/>
    </source>
</evidence>
<evidence type="ECO:0000313" key="3">
    <source>
        <dbReference type="EMBL" id="MBV5097579.1"/>
    </source>
</evidence>
<dbReference type="Pfam" id="PF08845">
    <property type="entry name" value="SymE_toxin"/>
    <property type="match status" value="1"/>
</dbReference>
<accession>A0A949V5R0</accession>
<dbReference type="Proteomes" id="UP000746420">
    <property type="component" value="Unassembled WGS sequence"/>
</dbReference>
<feature type="region of interest" description="Disordered" evidence="1">
    <location>
        <begin position="1"/>
        <end position="44"/>
    </location>
</feature>
<evidence type="ECO:0000259" key="2">
    <source>
        <dbReference type="Pfam" id="PF08845"/>
    </source>
</evidence>
<name>A0A949V5R0_9ENTR</name>
<protein>
    <submittedName>
        <fullName evidence="3">SymE family type I addiction module toxin</fullName>
    </submittedName>
</protein>
<organism evidence="3 4">
    <name type="scientific">Tenebrionicola larvae</name>
    <dbReference type="NCBI Taxonomy" id="2815733"/>
    <lineage>
        <taxon>Bacteria</taxon>
        <taxon>Pseudomonadati</taxon>
        <taxon>Pseudomonadota</taxon>
        <taxon>Gammaproteobacteria</taxon>
        <taxon>Enterobacterales</taxon>
        <taxon>Enterobacteriaceae</taxon>
        <taxon>Tenebrionibacter/Tenebrionicola group</taxon>
        <taxon>Tenebrionicola</taxon>
    </lineage>
</organism>
<dbReference type="AlphaFoldDB" id="A0A949V5R0"/>
<dbReference type="GO" id="GO:0003723">
    <property type="term" value="F:RNA binding"/>
    <property type="evidence" value="ECO:0007669"/>
    <property type="project" value="InterPro"/>
</dbReference>
<dbReference type="GO" id="GO:0005737">
    <property type="term" value="C:cytoplasm"/>
    <property type="evidence" value="ECO:0007669"/>
    <property type="project" value="InterPro"/>
</dbReference>
<feature type="compositionally biased region" description="Basic and acidic residues" evidence="1">
    <location>
        <begin position="24"/>
        <end position="44"/>
    </location>
</feature>
<gene>
    <name evidence="3" type="ORF">JZ788_18170</name>
</gene>